<sequence>MSEILSQSEIDALLSAISTGELLPEQDNDANKDKQQIKKYDFKSPKKFSKEHIRTLEMVYDNYARILAGYLSAQVRTSVEMKVAIVEQITYEEFIKSVSSPTILTIYKMPPMVGSLPFETNPQFVFQIIDILFGGQGNTVFKSREFTEIEKNVIRSLNEKLIENLKLAWEGVMSVEPEVLEIETNPALNQTMAPNEPVAIITLSVKINNIQSYMNLCIPYLAIEKIMDKLIVRYKFNMDENVDKEAVRHQIEKKMQNVPLNLITVLGKTQIPVKSFLDLQVGDVIQLERTVGSCIDTFVENRMHYKVLPGTFNKRKAVQVVEIIDKDVEEYE</sequence>
<dbReference type="GO" id="GO:0003774">
    <property type="term" value="F:cytoskeletal motor activity"/>
    <property type="evidence" value="ECO:0007669"/>
    <property type="project" value="InterPro"/>
</dbReference>
<evidence type="ECO:0000256" key="5">
    <source>
        <dbReference type="ARBA" id="ARBA00022475"/>
    </source>
</evidence>
<dbReference type="GO" id="GO:0071978">
    <property type="term" value="P:bacterial-type flagellum-dependent swarming motility"/>
    <property type="evidence" value="ECO:0007669"/>
    <property type="project" value="TreeGrafter"/>
</dbReference>
<evidence type="ECO:0000256" key="4">
    <source>
        <dbReference type="ARBA" id="ARBA00021898"/>
    </source>
</evidence>
<dbReference type="PANTHER" id="PTHR30034:SF6">
    <property type="entry name" value="YOP PROTEINS TRANSLOCATION PROTEIN Q"/>
    <property type="match status" value="1"/>
</dbReference>
<keyword evidence="6" id="KW-0145">Chemotaxis</keyword>
<dbReference type="OrthoDB" id="9806941at2"/>
<evidence type="ECO:0000256" key="2">
    <source>
        <dbReference type="ARBA" id="ARBA00004202"/>
    </source>
</evidence>
<evidence type="ECO:0000256" key="9">
    <source>
        <dbReference type="ARBA" id="ARBA00023143"/>
    </source>
</evidence>
<dbReference type="Gene3D" id="2.30.330.10">
    <property type="entry name" value="SpoA-like"/>
    <property type="match status" value="1"/>
</dbReference>
<evidence type="ECO:0000313" key="12">
    <source>
        <dbReference type="EMBL" id="KPU44657.1"/>
    </source>
</evidence>
<accession>A0A0P8W9K2</accession>
<dbReference type="STRING" id="36849.OXPF_17430"/>
<gene>
    <name evidence="12" type="primary">fliM</name>
    <name evidence="12" type="ORF">OXPF_17430</name>
</gene>
<dbReference type="CDD" id="cd17908">
    <property type="entry name" value="FliM"/>
    <property type="match status" value="1"/>
</dbReference>
<dbReference type="Pfam" id="PF01052">
    <property type="entry name" value="FliMN_C"/>
    <property type="match status" value="1"/>
</dbReference>
<dbReference type="NCBIfam" id="TIGR01397">
    <property type="entry name" value="fliM_switch"/>
    <property type="match status" value="1"/>
</dbReference>
<dbReference type="Proteomes" id="UP000050326">
    <property type="component" value="Unassembled WGS sequence"/>
</dbReference>
<keyword evidence="13" id="KW-1185">Reference proteome</keyword>
<keyword evidence="8" id="KW-0472">Membrane</keyword>
<keyword evidence="12" id="KW-0966">Cell projection</keyword>
<keyword evidence="9" id="KW-0975">Bacterial flagellum</keyword>
<dbReference type="InterPro" id="IPR001543">
    <property type="entry name" value="FliN-like_C"/>
</dbReference>
<keyword evidence="12" id="KW-0282">Flagellum</keyword>
<organism evidence="12 13">
    <name type="scientific">Oxobacter pfennigii</name>
    <dbReference type="NCBI Taxonomy" id="36849"/>
    <lineage>
        <taxon>Bacteria</taxon>
        <taxon>Bacillati</taxon>
        <taxon>Bacillota</taxon>
        <taxon>Clostridia</taxon>
        <taxon>Eubacteriales</taxon>
        <taxon>Clostridiaceae</taxon>
        <taxon>Oxobacter</taxon>
    </lineage>
</organism>
<dbReference type="PIRSF" id="PIRSF002888">
    <property type="entry name" value="FliM"/>
    <property type="match status" value="1"/>
</dbReference>
<comment type="similarity">
    <text evidence="3">Belongs to the FliM family.</text>
</comment>
<evidence type="ECO:0000313" key="13">
    <source>
        <dbReference type="Proteomes" id="UP000050326"/>
    </source>
</evidence>
<dbReference type="PANTHER" id="PTHR30034">
    <property type="entry name" value="FLAGELLAR MOTOR SWITCH PROTEIN FLIM"/>
    <property type="match status" value="1"/>
</dbReference>
<feature type="domain" description="Flagellar motor switch protein FliN-like C-terminal" evidence="11">
    <location>
        <begin position="254"/>
        <end position="325"/>
    </location>
</feature>
<evidence type="ECO:0000256" key="7">
    <source>
        <dbReference type="ARBA" id="ARBA00022779"/>
    </source>
</evidence>
<proteinExistence type="inferred from homology"/>
<dbReference type="GO" id="GO:0050918">
    <property type="term" value="P:positive chemotaxis"/>
    <property type="evidence" value="ECO:0007669"/>
    <property type="project" value="TreeGrafter"/>
</dbReference>
<dbReference type="SUPFAM" id="SSF103039">
    <property type="entry name" value="CheC-like"/>
    <property type="match status" value="1"/>
</dbReference>
<comment type="subcellular location">
    <subcellularLocation>
        <location evidence="1">Bacterial flagellum basal body</location>
    </subcellularLocation>
    <subcellularLocation>
        <location evidence="2">Cell membrane</location>
        <topology evidence="2">Peripheral membrane protein</topology>
    </subcellularLocation>
</comment>
<keyword evidence="12" id="KW-0969">Cilium</keyword>
<dbReference type="Gene3D" id="3.40.1550.10">
    <property type="entry name" value="CheC-like"/>
    <property type="match status" value="1"/>
</dbReference>
<dbReference type="SUPFAM" id="SSF101801">
    <property type="entry name" value="Surface presentation of antigens (SPOA)"/>
    <property type="match status" value="1"/>
</dbReference>
<dbReference type="InterPro" id="IPR001689">
    <property type="entry name" value="Flag_FliM"/>
</dbReference>
<evidence type="ECO:0000256" key="8">
    <source>
        <dbReference type="ARBA" id="ARBA00023136"/>
    </source>
</evidence>
<protein>
    <recommendedName>
        <fullName evidence="4 10">Flagellar motor switch protein FliM</fullName>
    </recommendedName>
</protein>
<dbReference type="InterPro" id="IPR036429">
    <property type="entry name" value="SpoA-like_sf"/>
</dbReference>
<name>A0A0P8W9K2_9CLOT</name>
<keyword evidence="5" id="KW-1003">Cell membrane</keyword>
<keyword evidence="7" id="KW-0283">Flagellar rotation</keyword>
<dbReference type="Pfam" id="PF02154">
    <property type="entry name" value="FliM"/>
    <property type="match status" value="1"/>
</dbReference>
<dbReference type="InterPro" id="IPR028976">
    <property type="entry name" value="CheC-like_sf"/>
</dbReference>
<evidence type="ECO:0000259" key="11">
    <source>
        <dbReference type="Pfam" id="PF01052"/>
    </source>
</evidence>
<comment type="caution">
    <text evidence="12">The sequence shown here is derived from an EMBL/GenBank/DDBJ whole genome shotgun (WGS) entry which is preliminary data.</text>
</comment>
<evidence type="ECO:0000256" key="3">
    <source>
        <dbReference type="ARBA" id="ARBA00011049"/>
    </source>
</evidence>
<evidence type="ECO:0000256" key="6">
    <source>
        <dbReference type="ARBA" id="ARBA00022500"/>
    </source>
</evidence>
<dbReference type="PATRIC" id="fig|36849.3.peg.1836"/>
<evidence type="ECO:0000256" key="10">
    <source>
        <dbReference type="NCBIfam" id="TIGR01397"/>
    </source>
</evidence>
<dbReference type="GO" id="GO:0009425">
    <property type="term" value="C:bacterial-type flagellum basal body"/>
    <property type="evidence" value="ECO:0007669"/>
    <property type="project" value="UniProtKB-SubCell"/>
</dbReference>
<evidence type="ECO:0000256" key="1">
    <source>
        <dbReference type="ARBA" id="ARBA00004117"/>
    </source>
</evidence>
<dbReference type="PRINTS" id="PR00955">
    <property type="entry name" value="FLGMOTORFLIM"/>
</dbReference>
<dbReference type="EMBL" id="LKET01000029">
    <property type="protein sequence ID" value="KPU44657.1"/>
    <property type="molecule type" value="Genomic_DNA"/>
</dbReference>
<dbReference type="GO" id="GO:0005886">
    <property type="term" value="C:plasma membrane"/>
    <property type="evidence" value="ECO:0007669"/>
    <property type="project" value="UniProtKB-SubCell"/>
</dbReference>
<dbReference type="RefSeq" id="WP_054874796.1">
    <property type="nucleotide sequence ID" value="NZ_LKET01000029.1"/>
</dbReference>
<dbReference type="AlphaFoldDB" id="A0A0P8W9K2"/>
<reference evidence="12 13" key="1">
    <citation type="submission" date="2015-09" db="EMBL/GenBank/DDBJ databases">
        <title>Genome sequence of Oxobacter pfennigii DSM 3222.</title>
        <authorList>
            <person name="Poehlein A."/>
            <person name="Bengelsdorf F.R."/>
            <person name="Schiel-Bengelsdorf B."/>
            <person name="Duerre P."/>
            <person name="Daniel R."/>
        </authorList>
    </citation>
    <scope>NUCLEOTIDE SEQUENCE [LARGE SCALE GENOMIC DNA]</scope>
    <source>
        <strain evidence="12 13">DSM 3222</strain>
    </source>
</reference>